<feature type="compositionally biased region" description="Polar residues" evidence="5">
    <location>
        <begin position="353"/>
        <end position="363"/>
    </location>
</feature>
<evidence type="ECO:0000313" key="8">
    <source>
        <dbReference type="Proteomes" id="UP001642540"/>
    </source>
</evidence>
<dbReference type="InterPro" id="IPR015894">
    <property type="entry name" value="Guanylate-bd_N"/>
</dbReference>
<dbReference type="Gene3D" id="3.90.640.10">
    <property type="entry name" value="Actin, Chain A, domain 4"/>
    <property type="match status" value="1"/>
</dbReference>
<dbReference type="EMBL" id="CAXLJM020000004">
    <property type="protein sequence ID" value="CAL8069449.1"/>
    <property type="molecule type" value="Genomic_DNA"/>
</dbReference>
<dbReference type="Proteomes" id="UP001642540">
    <property type="component" value="Unassembled WGS sequence"/>
</dbReference>
<comment type="caution">
    <text evidence="7">The sequence shown here is derived from an EMBL/GenBank/DDBJ whole genome shotgun (WGS) entry which is preliminary data.</text>
</comment>
<gene>
    <name evidence="7" type="ORF">ODALV1_LOCUS776</name>
</gene>
<organism evidence="7 8">
    <name type="scientific">Orchesella dallaii</name>
    <dbReference type="NCBI Taxonomy" id="48710"/>
    <lineage>
        <taxon>Eukaryota</taxon>
        <taxon>Metazoa</taxon>
        <taxon>Ecdysozoa</taxon>
        <taxon>Arthropoda</taxon>
        <taxon>Hexapoda</taxon>
        <taxon>Collembola</taxon>
        <taxon>Entomobryomorpha</taxon>
        <taxon>Entomobryoidea</taxon>
        <taxon>Orchesellidae</taxon>
        <taxon>Orchesellinae</taxon>
        <taxon>Orchesella</taxon>
    </lineage>
</organism>
<evidence type="ECO:0000256" key="1">
    <source>
        <dbReference type="ARBA" id="ARBA00007381"/>
    </source>
</evidence>
<proteinExistence type="inferred from homology"/>
<dbReference type="PROSITE" id="PS00297">
    <property type="entry name" value="HSP70_1"/>
    <property type="match status" value="1"/>
</dbReference>
<evidence type="ECO:0000313" key="7">
    <source>
        <dbReference type="EMBL" id="CAL8069449.1"/>
    </source>
</evidence>
<keyword evidence="4" id="KW-0175">Coiled coil</keyword>
<dbReference type="SUPFAM" id="SSF100920">
    <property type="entry name" value="Heat shock protein 70kD (HSP70), peptide-binding domain"/>
    <property type="match status" value="1"/>
</dbReference>
<dbReference type="Pfam" id="PF00012">
    <property type="entry name" value="HSP70"/>
    <property type="match status" value="1"/>
</dbReference>
<dbReference type="InterPro" id="IPR043129">
    <property type="entry name" value="ATPase_NBD"/>
</dbReference>
<feature type="domain" description="Guanylate-binding protein N-terminal" evidence="6">
    <location>
        <begin position="50"/>
        <end position="311"/>
    </location>
</feature>
<dbReference type="PRINTS" id="PR00301">
    <property type="entry name" value="HEATSHOCK70"/>
</dbReference>
<feature type="coiled-coil region" evidence="4">
    <location>
        <begin position="703"/>
        <end position="733"/>
    </location>
</feature>
<keyword evidence="8" id="KW-1185">Reference proteome</keyword>
<dbReference type="Gene3D" id="3.30.420.40">
    <property type="match status" value="2"/>
</dbReference>
<dbReference type="CDD" id="cd24028">
    <property type="entry name" value="ASKHA_NBD_HSP70_HSPA1-like"/>
    <property type="match status" value="1"/>
</dbReference>
<evidence type="ECO:0000256" key="3">
    <source>
        <dbReference type="ARBA" id="ARBA00022840"/>
    </source>
</evidence>
<feature type="region of interest" description="Disordered" evidence="5">
    <location>
        <begin position="350"/>
        <end position="377"/>
    </location>
</feature>
<dbReference type="PROSITE" id="PS01036">
    <property type="entry name" value="HSP70_3"/>
    <property type="match status" value="1"/>
</dbReference>
<dbReference type="Pfam" id="PF02263">
    <property type="entry name" value="GBP"/>
    <property type="match status" value="1"/>
</dbReference>
<dbReference type="InterPro" id="IPR018181">
    <property type="entry name" value="Heat_shock_70_CS"/>
</dbReference>
<protein>
    <recommendedName>
        <fullName evidence="6">Guanylate-binding protein N-terminal domain-containing protein</fullName>
    </recommendedName>
</protein>
<dbReference type="InterPro" id="IPR029047">
    <property type="entry name" value="HSP70_peptide-bd_sf"/>
</dbReference>
<sequence length="1534" mass="173168">MRMEYFHRTTHSHNGEAFHHPSSLVIMACSQDKELLLLITSNVSDNSRVNLTVNDEILKQVLANVGDVPLSIISVIGQTHRYERRLLLGSIIRNLEAWETGKSNWVAVDSLQKPFLNNDLPEVEGTATWIFYRPFILKTDGGDIAVLLLDTQGSQQDILRSREMASLIGLNMFLSATTIISSSKQLPENLLSRVGAFINHGLLPHMEETYDTDTTPLQTLTFLIRDWNFPVDFPFGKTGGIKFLDMRLQLKPSLNKESKQSRTLIRKCFQNVECFLTPFPGQRAIMPEFSGSTEELDGRFVNSMTEFLSSLEVDFSQTIEKGLTGKCLKMKMELYVQLINSGAVPTSPAFLNRSPTTASSHSPAGSPEVDSLDQTNQECSSSSQVSQIIKHALDTYDTTWKNQQKKESYSATKSNLLKIHKLAEKKAIDTFSKFLDDDGMGSTKDFEKLLKQTLAERFADVQEKVKEMQNSLITNTVSECVKEYKDGVSAACPPENGFEERRFFKVSSQIIESLAEDFKDKVGDDDDAIEILEETLKAEESSFLALIHQQKQNSEDFKKAELQQVLAEYEKKMLDFGKLNPFIDTKTLKSWHEQSYQIALNQLKAKLGKTLNFQDFIVQLESSVLELFNKIQMEHCTLQENYATETERLISNLEMSYSNELSQESNELCTNKELHVLHSQRITGILDRFQKQCRYPKGNFHFVSNLETLKEKLESVLKRVLDEKTKLKTAQEEGTRISMDEACTFYNNKMANLLQTQVFLEEGALEMENQEIIDQANDLYFTLLKQKNVPQHSAPGSEALEQKFAVAFIPFKKQNQQSRTITASQTKNLVSDCIRDYQDSMNHGMNKVRNIETLTNLHEEVMLKAIAGLQEKCVKKNDPQFLQPYLDELKNEILETYEEVEEIFQLKLNKEIGATNAALGEARKFYNEEMEKHFRNHEFIRPDRLETLHKDVSKETIRKCCEAVPLLSEAQKLELNEALKQTFEKYKQENDMNLEVDPAIGIDLGTTYCCVAVYKKGKVRIIPNGIGKNTTPSYVAFNQDRTETVGEPAKSRAYENPENTIFDAKRMIGRKFNDRELQGDIKLWPFSVVDDNGVPKVLVDGKKLHPEEIAAKILRELKADAEKYLQCEVKKAVITVPAYFTDGQRQATIDAGLLAGLEVLTILTEPTAGALAYKLQHNDDEKPRNVLIFDLGGGTFDCAVLTSSKGEIEILAVDGDTHLGGEDFDRKLMEYCAQEFKRQHNFDLLLGKESDVKQTRDLVRRRLKRLQGECERKKIELTCARRVTAIVDNMYGTTDLHVSITRDVFEELNSALFDKTIAIVESALKAAKLDKSKIDDIVLVGGSTRIPKIQRLLETFFGDKALDCSINPDEAVAYGAAMKAAYLNGSIAKESIDFTKIQDVTPMSLGVEIYGGGFSVIIPKSTKIPVKLRERYKTAHNNQTSVQITIYQGEERIAVNNKHLGDFYLNGIPPNDAEVENIDVEMLINSQGILHVSAVCGSTGGKSAISVTENKQRMGREAIKRYLEAAKEVRGAAA</sequence>
<accession>A0ABP1PJQ1</accession>
<evidence type="ECO:0000256" key="4">
    <source>
        <dbReference type="SAM" id="Coils"/>
    </source>
</evidence>
<reference evidence="7 8" key="1">
    <citation type="submission" date="2024-08" db="EMBL/GenBank/DDBJ databases">
        <authorList>
            <person name="Cucini C."/>
            <person name="Frati F."/>
        </authorList>
    </citation>
    <scope>NUCLEOTIDE SEQUENCE [LARGE SCALE GENOMIC DNA]</scope>
</reference>
<dbReference type="SUPFAM" id="SSF53067">
    <property type="entry name" value="Actin-like ATPase domain"/>
    <property type="match status" value="2"/>
</dbReference>
<keyword evidence="2" id="KW-0547">Nucleotide-binding</keyword>
<dbReference type="InterPro" id="IPR013126">
    <property type="entry name" value="Hsp_70_fam"/>
</dbReference>
<evidence type="ECO:0000256" key="2">
    <source>
        <dbReference type="ARBA" id="ARBA00022741"/>
    </source>
</evidence>
<name>A0ABP1PJQ1_9HEXA</name>
<comment type="similarity">
    <text evidence="1">Belongs to the heat shock protein 70 family.</text>
</comment>
<dbReference type="Gene3D" id="2.60.34.10">
    <property type="entry name" value="Substrate Binding Domain Of DNAk, Chain A, domain 1"/>
    <property type="match status" value="1"/>
</dbReference>
<feature type="coiled-coil region" evidence="4">
    <location>
        <begin position="1256"/>
        <end position="1283"/>
    </location>
</feature>
<evidence type="ECO:0000256" key="5">
    <source>
        <dbReference type="SAM" id="MobiDB-lite"/>
    </source>
</evidence>
<dbReference type="PANTHER" id="PTHR19375">
    <property type="entry name" value="HEAT SHOCK PROTEIN 70KDA"/>
    <property type="match status" value="1"/>
</dbReference>
<evidence type="ECO:0000259" key="6">
    <source>
        <dbReference type="Pfam" id="PF02263"/>
    </source>
</evidence>
<dbReference type="InterPro" id="IPR027417">
    <property type="entry name" value="P-loop_NTPase"/>
</dbReference>
<keyword evidence="3" id="KW-0067">ATP-binding</keyword>
<dbReference type="Gene3D" id="3.40.50.300">
    <property type="entry name" value="P-loop containing nucleotide triphosphate hydrolases"/>
    <property type="match status" value="1"/>
</dbReference>
<dbReference type="PROSITE" id="PS51257">
    <property type="entry name" value="PROKAR_LIPOPROTEIN"/>
    <property type="match status" value="1"/>
</dbReference>